<dbReference type="PANTHER" id="PTHR11905:SF28">
    <property type="entry name" value="DISINTEGRIN AND METALLOPROTEINASE DOMAIN-CONTAINING PROTEIN 5"/>
    <property type="match status" value="1"/>
</dbReference>
<keyword evidence="5 11" id="KW-0472">Membrane</keyword>
<dbReference type="PROSITE" id="PS50215">
    <property type="entry name" value="ADAM_MEPRO"/>
    <property type="match status" value="1"/>
</dbReference>
<dbReference type="Pfam" id="PF08516">
    <property type="entry name" value="ADAM_CR"/>
    <property type="match status" value="1"/>
</dbReference>
<dbReference type="CDD" id="cd04269">
    <property type="entry name" value="ZnMc_adamalysin_II_like"/>
    <property type="match status" value="1"/>
</dbReference>
<dbReference type="GO" id="GO:0005886">
    <property type="term" value="C:plasma membrane"/>
    <property type="evidence" value="ECO:0007669"/>
    <property type="project" value="TreeGrafter"/>
</dbReference>
<evidence type="ECO:0000256" key="2">
    <source>
        <dbReference type="ARBA" id="ARBA00022536"/>
    </source>
</evidence>
<dbReference type="Ensembl" id="ENSCLAT00000002381.1">
    <property type="protein sequence ID" value="ENSCLAP00000002330.1"/>
    <property type="gene ID" value="ENSCLAG00000001686.1"/>
</dbReference>
<protein>
    <submittedName>
        <fullName evidence="16">Disintegrin and metalloproteinase domain-containing protein 5-like</fullName>
    </submittedName>
</protein>
<keyword evidence="6 8" id="KW-1015">Disulfide bond</keyword>
<evidence type="ECO:0000256" key="1">
    <source>
        <dbReference type="ARBA" id="ARBA00004479"/>
    </source>
</evidence>
<evidence type="ECO:0000256" key="3">
    <source>
        <dbReference type="ARBA" id="ARBA00022692"/>
    </source>
</evidence>
<dbReference type="Pfam" id="PF01421">
    <property type="entry name" value="Reprolysin"/>
    <property type="match status" value="1"/>
</dbReference>
<dbReference type="InterPro" id="IPR034027">
    <property type="entry name" value="Reprolysin_adamalysin"/>
</dbReference>
<keyword evidence="3 11" id="KW-0812">Transmembrane</keyword>
<evidence type="ECO:0000256" key="8">
    <source>
        <dbReference type="PROSITE-ProRule" id="PRU00076"/>
    </source>
</evidence>
<dbReference type="InterPro" id="IPR006586">
    <property type="entry name" value="ADAM_Cys-rich"/>
</dbReference>
<feature type="compositionally biased region" description="Polar residues" evidence="10">
    <location>
        <begin position="781"/>
        <end position="791"/>
    </location>
</feature>
<feature type="compositionally biased region" description="Basic and acidic residues" evidence="10">
    <location>
        <begin position="731"/>
        <end position="742"/>
    </location>
</feature>
<dbReference type="SMART" id="SM00608">
    <property type="entry name" value="ACR"/>
    <property type="match status" value="1"/>
</dbReference>
<evidence type="ECO:0000259" key="13">
    <source>
        <dbReference type="PROSITE" id="PS50026"/>
    </source>
</evidence>
<dbReference type="SUPFAM" id="SSF57552">
    <property type="entry name" value="Blood coagulation inhibitor (disintegrin)"/>
    <property type="match status" value="1"/>
</dbReference>
<dbReference type="PANTHER" id="PTHR11905">
    <property type="entry name" value="ADAM A DISINTEGRIN AND METALLOPROTEASE DOMAIN"/>
    <property type="match status" value="1"/>
</dbReference>
<dbReference type="InterPro" id="IPR002870">
    <property type="entry name" value="Peptidase_M12B_N"/>
</dbReference>
<evidence type="ECO:0000259" key="15">
    <source>
        <dbReference type="PROSITE" id="PS50215"/>
    </source>
</evidence>
<feature type="transmembrane region" description="Helical" evidence="11">
    <location>
        <begin position="700"/>
        <end position="717"/>
    </location>
</feature>
<sequence length="791" mass="88256">MFLLLVLLTGLGALHADHNPHKIFVQTTIPEKISSVDTRRDPENNVAYIITLKGKPYFVHLKKQSFLSSASVVYSYDKRGIQHSQTLLPQMDCSYSGYVTGFPHSLVALMTCSGLRGVMQFKNVSYKIEPLEAVSGFMHLIYEENNDNTHVPLFGENDSFAQLNDVDSEVRSSIHKTKFAKLFPRYIEICIIVDKNLFDYMGSDIKTVTQKVIQLMGLVNSMFAQLKLTILISSIEIWSKTNKITTTGHPDDVLFRFLAWKHQHVGLKHHISYLLVFEKHPTFIGATFPRYICDKNYASGVALYPAGLSLESYAVIIVQLLGLNMGLVYDNTDTCYCSADVCTMTPKAVYSGGLKDFSTCSLDSFKSFATHYGLSCLKNNPHEVPVYKQTKPKRICGNSIREEGEECDCGTLQNCTHKKCCDPTTCRKKKGAKCGSGACCTTDCQIKKANVLCRPSVDADCDFDEYCNGQQGDCVPDTYAHDGHSCDSGGAFCFSGTCRTHDKQCQELLGGDSRGASFACFDEINSEGDRYGNCGKFQCNIRNALCGKLVCMWPHKELVSRVNLSVIYTHVRDEICVTTSKTVRKVVRTASLSTYLHPEDRDETFVQDGTICGPEQYCDKWHCKEVRFVLNTSCRSSLHCSSKGICNNFHNCHCEKGYSPPECEKKKGAFGSVDDGHVPITEKSDLRAEYAAPLKHNIQLIFYISIPVLIIAAAILIKQNKLRELYCRGEKEHESSMSEDRSMNVTLSSTESKSPANKESNAEAKDVQKPSEVAYLKKETNNFSTTSVTSH</sequence>
<feature type="disulfide bond" evidence="8">
    <location>
        <begin position="654"/>
        <end position="663"/>
    </location>
</feature>
<dbReference type="PROSITE" id="PS01186">
    <property type="entry name" value="EGF_2"/>
    <property type="match status" value="1"/>
</dbReference>
<dbReference type="SUPFAM" id="SSF55486">
    <property type="entry name" value="Metalloproteases ('zincins'), catalytic domain"/>
    <property type="match status" value="1"/>
</dbReference>
<dbReference type="InterPro" id="IPR036436">
    <property type="entry name" value="Disintegrin_dom_sf"/>
</dbReference>
<feature type="disulfide bond" evidence="9">
    <location>
        <begin position="337"/>
        <end position="342"/>
    </location>
</feature>
<accession>A0A8C2UPA9</accession>
<dbReference type="GeneTree" id="ENSGT00940000162784"/>
<evidence type="ECO:0000259" key="14">
    <source>
        <dbReference type="PROSITE" id="PS50214"/>
    </source>
</evidence>
<dbReference type="InterPro" id="IPR001762">
    <property type="entry name" value="Disintegrin_dom"/>
</dbReference>
<feature type="domain" description="Peptidase M12B" evidence="15">
    <location>
        <begin position="185"/>
        <end position="381"/>
    </location>
</feature>
<dbReference type="GO" id="GO:0004222">
    <property type="term" value="F:metalloendopeptidase activity"/>
    <property type="evidence" value="ECO:0007669"/>
    <property type="project" value="InterPro"/>
</dbReference>
<feature type="region of interest" description="Disordered" evidence="10">
    <location>
        <begin position="731"/>
        <end position="791"/>
    </location>
</feature>
<name>A0A8C2UPA9_CHILA</name>
<dbReference type="InterPro" id="IPR000742">
    <property type="entry name" value="EGF"/>
</dbReference>
<feature type="compositionally biased region" description="Basic and acidic residues" evidence="10">
    <location>
        <begin position="760"/>
        <end position="780"/>
    </location>
</feature>
<dbReference type="PROSITE" id="PS50026">
    <property type="entry name" value="EGF_3"/>
    <property type="match status" value="1"/>
</dbReference>
<feature type="signal peptide" evidence="12">
    <location>
        <begin position="1"/>
        <end position="16"/>
    </location>
</feature>
<evidence type="ECO:0000256" key="7">
    <source>
        <dbReference type="ARBA" id="ARBA00038664"/>
    </source>
</evidence>
<keyword evidence="4 11" id="KW-1133">Transmembrane helix</keyword>
<dbReference type="GO" id="GO:0007339">
    <property type="term" value="P:binding of sperm to zona pellucida"/>
    <property type="evidence" value="ECO:0007669"/>
    <property type="project" value="TreeGrafter"/>
</dbReference>
<dbReference type="GO" id="GO:0006508">
    <property type="term" value="P:proteolysis"/>
    <property type="evidence" value="ECO:0007669"/>
    <property type="project" value="InterPro"/>
</dbReference>
<dbReference type="FunFam" id="4.10.70.10:FF:000003">
    <property type="entry name" value="Disintegrin and metalloproteinase domain-containing protein 17"/>
    <property type="match status" value="1"/>
</dbReference>
<keyword evidence="17" id="KW-1185">Reference proteome</keyword>
<dbReference type="Proteomes" id="UP000694398">
    <property type="component" value="Unassembled WGS sequence"/>
</dbReference>
<dbReference type="OMA" id="DKTDTCH"/>
<comment type="subcellular location">
    <subcellularLocation>
        <location evidence="1">Membrane</location>
        <topology evidence="1">Single-pass type I membrane protein</topology>
    </subcellularLocation>
</comment>
<reference evidence="16" key="2">
    <citation type="submission" date="2025-09" db="UniProtKB">
        <authorList>
            <consortium name="Ensembl"/>
        </authorList>
    </citation>
    <scope>IDENTIFICATION</scope>
</reference>
<evidence type="ECO:0000256" key="11">
    <source>
        <dbReference type="SAM" id="Phobius"/>
    </source>
</evidence>
<dbReference type="InterPro" id="IPR001590">
    <property type="entry name" value="Peptidase_M12B"/>
</dbReference>
<evidence type="ECO:0000256" key="4">
    <source>
        <dbReference type="ARBA" id="ARBA00022989"/>
    </source>
</evidence>
<dbReference type="GO" id="GO:0007155">
    <property type="term" value="P:cell adhesion"/>
    <property type="evidence" value="ECO:0007669"/>
    <property type="project" value="TreeGrafter"/>
</dbReference>
<organism evidence="16 17">
    <name type="scientific">Chinchilla lanigera</name>
    <name type="common">Long-tailed chinchilla</name>
    <name type="synonym">Chinchilla villidera</name>
    <dbReference type="NCBI Taxonomy" id="34839"/>
    <lineage>
        <taxon>Eukaryota</taxon>
        <taxon>Metazoa</taxon>
        <taxon>Chordata</taxon>
        <taxon>Craniata</taxon>
        <taxon>Vertebrata</taxon>
        <taxon>Euteleostomi</taxon>
        <taxon>Mammalia</taxon>
        <taxon>Eutheria</taxon>
        <taxon>Euarchontoglires</taxon>
        <taxon>Glires</taxon>
        <taxon>Rodentia</taxon>
        <taxon>Hystricomorpha</taxon>
        <taxon>Chinchillidae</taxon>
        <taxon>Chinchilla</taxon>
    </lineage>
</organism>
<dbReference type="Gene3D" id="4.10.70.10">
    <property type="entry name" value="Disintegrin domain"/>
    <property type="match status" value="1"/>
</dbReference>
<reference evidence="16" key="1">
    <citation type="submission" date="2025-08" db="UniProtKB">
        <authorList>
            <consortium name="Ensembl"/>
        </authorList>
    </citation>
    <scope>IDENTIFICATION</scope>
</reference>
<evidence type="ECO:0000256" key="6">
    <source>
        <dbReference type="ARBA" id="ARBA00023157"/>
    </source>
</evidence>
<dbReference type="Pfam" id="PF01562">
    <property type="entry name" value="Pep_M12B_propep"/>
    <property type="match status" value="1"/>
</dbReference>
<dbReference type="Pfam" id="PF00200">
    <property type="entry name" value="Disintegrin"/>
    <property type="match status" value="1"/>
</dbReference>
<dbReference type="InterPro" id="IPR018358">
    <property type="entry name" value="Disintegrin_CS"/>
</dbReference>
<dbReference type="OrthoDB" id="5951731at2759"/>
<dbReference type="SMART" id="SM00050">
    <property type="entry name" value="DISIN"/>
    <property type="match status" value="1"/>
</dbReference>
<dbReference type="PROSITE" id="PS00427">
    <property type="entry name" value="DISINTEGRIN_1"/>
    <property type="match status" value="1"/>
</dbReference>
<feature type="domain" description="EGF-like" evidence="13">
    <location>
        <begin position="630"/>
        <end position="664"/>
    </location>
</feature>
<gene>
    <name evidence="16" type="primary">LOC102021276</name>
</gene>
<dbReference type="Gene3D" id="3.40.390.10">
    <property type="entry name" value="Collagenase (Catalytic Domain)"/>
    <property type="match status" value="1"/>
</dbReference>
<evidence type="ECO:0000313" key="16">
    <source>
        <dbReference type="Ensembl" id="ENSCLAP00000002330.1"/>
    </source>
</evidence>
<comment type="subunit">
    <text evidence="7">Interacts with TEX101.</text>
</comment>
<dbReference type="GeneID" id="102021276"/>
<dbReference type="RefSeq" id="XP_013363173.1">
    <property type="nucleotide sequence ID" value="XM_013507719.1"/>
</dbReference>
<feature type="compositionally biased region" description="Polar residues" evidence="10">
    <location>
        <begin position="743"/>
        <end position="759"/>
    </location>
</feature>
<dbReference type="PROSITE" id="PS50214">
    <property type="entry name" value="DISINTEGRIN_2"/>
    <property type="match status" value="1"/>
</dbReference>
<evidence type="ECO:0000256" key="12">
    <source>
        <dbReference type="SAM" id="SignalP"/>
    </source>
</evidence>
<comment type="caution">
    <text evidence="8">Lacks conserved residue(s) required for the propagation of feature annotation.</text>
</comment>
<keyword evidence="2 8" id="KW-0245">EGF-like domain</keyword>
<dbReference type="InterPro" id="IPR024079">
    <property type="entry name" value="MetalloPept_cat_dom_sf"/>
</dbReference>
<evidence type="ECO:0000256" key="10">
    <source>
        <dbReference type="SAM" id="MobiDB-lite"/>
    </source>
</evidence>
<evidence type="ECO:0000256" key="5">
    <source>
        <dbReference type="ARBA" id="ARBA00023136"/>
    </source>
</evidence>
<proteinExistence type="predicted"/>
<keyword evidence="12" id="KW-0732">Signal</keyword>
<dbReference type="AlphaFoldDB" id="A0A8C2UPA9"/>
<evidence type="ECO:0000256" key="9">
    <source>
        <dbReference type="PROSITE-ProRule" id="PRU00276"/>
    </source>
</evidence>
<dbReference type="GO" id="GO:0008584">
    <property type="term" value="P:male gonad development"/>
    <property type="evidence" value="ECO:0007669"/>
    <property type="project" value="TreeGrafter"/>
</dbReference>
<evidence type="ECO:0000313" key="17">
    <source>
        <dbReference type="Proteomes" id="UP000694398"/>
    </source>
</evidence>
<feature type="domain" description="Disintegrin" evidence="14">
    <location>
        <begin position="393"/>
        <end position="482"/>
    </location>
</feature>
<feature type="chain" id="PRO_5034565490" evidence="12">
    <location>
        <begin position="17"/>
        <end position="791"/>
    </location>
</feature>